<gene>
    <name evidence="2" type="ORF">D9V28_14960</name>
</gene>
<evidence type="ECO:0000313" key="3">
    <source>
        <dbReference type="Proteomes" id="UP000282460"/>
    </source>
</evidence>
<keyword evidence="1" id="KW-0472">Membrane</keyword>
<protein>
    <submittedName>
        <fullName evidence="2">Uncharacterized protein</fullName>
    </submittedName>
</protein>
<dbReference type="OrthoDB" id="5118666at2"/>
<evidence type="ECO:0000313" key="2">
    <source>
        <dbReference type="EMBL" id="RLQ81047.1"/>
    </source>
</evidence>
<keyword evidence="1" id="KW-1133">Transmembrane helix</keyword>
<evidence type="ECO:0000256" key="1">
    <source>
        <dbReference type="SAM" id="Phobius"/>
    </source>
</evidence>
<feature type="transmembrane region" description="Helical" evidence="1">
    <location>
        <begin position="64"/>
        <end position="85"/>
    </location>
</feature>
<name>A0A3L7ISA1_9MICO</name>
<keyword evidence="1" id="KW-0812">Transmembrane</keyword>
<feature type="transmembrane region" description="Helical" evidence="1">
    <location>
        <begin position="97"/>
        <end position="116"/>
    </location>
</feature>
<sequence>MCLGSLEFQQALDTPSLRTGMSVDTFARLAKGIALVAPLGGFFAPIGGSGADVFSGTGMMSPDLARSVTVICFWVAAVGQVWALVDWWRLGRPKDGYGIAAAFLAMTAVAGAIWFHSSRADPATLPMLAVPIILTGLLGAVSLVARLIGSQKFTVRQARLTVLGERMRSLPGHEQQALHAERREILDALDKRDLVHAGLAERAAAAPLGDWWLLDAANGKQ</sequence>
<dbReference type="RefSeq" id="WP_121660522.1">
    <property type="nucleotide sequence ID" value="NZ_BMEK01000004.1"/>
</dbReference>
<organism evidence="2 3">
    <name type="scientific">Mycetocola zhadangensis</name>
    <dbReference type="NCBI Taxonomy" id="1164595"/>
    <lineage>
        <taxon>Bacteria</taxon>
        <taxon>Bacillati</taxon>
        <taxon>Actinomycetota</taxon>
        <taxon>Actinomycetes</taxon>
        <taxon>Micrococcales</taxon>
        <taxon>Microbacteriaceae</taxon>
        <taxon>Mycetocola</taxon>
    </lineage>
</organism>
<dbReference type="EMBL" id="RCWJ01000005">
    <property type="protein sequence ID" value="RLQ81047.1"/>
    <property type="molecule type" value="Genomic_DNA"/>
</dbReference>
<reference evidence="2 3" key="1">
    <citation type="submission" date="2018-10" db="EMBL/GenBank/DDBJ databases">
        <authorList>
            <person name="Li J."/>
        </authorList>
    </citation>
    <scope>NUCLEOTIDE SEQUENCE [LARGE SCALE GENOMIC DNA]</scope>
    <source>
        <strain evidence="2 3">ZD1-4</strain>
    </source>
</reference>
<comment type="caution">
    <text evidence="2">The sequence shown here is derived from an EMBL/GenBank/DDBJ whole genome shotgun (WGS) entry which is preliminary data.</text>
</comment>
<proteinExistence type="predicted"/>
<keyword evidence="3" id="KW-1185">Reference proteome</keyword>
<accession>A0A3L7ISA1</accession>
<dbReference type="Proteomes" id="UP000282460">
    <property type="component" value="Unassembled WGS sequence"/>
</dbReference>
<dbReference type="AlphaFoldDB" id="A0A3L7ISA1"/>
<feature type="transmembrane region" description="Helical" evidence="1">
    <location>
        <begin position="26"/>
        <end position="44"/>
    </location>
</feature>
<feature type="transmembrane region" description="Helical" evidence="1">
    <location>
        <begin position="128"/>
        <end position="149"/>
    </location>
</feature>